<dbReference type="SUPFAM" id="SSF110399">
    <property type="entry name" value="ThiG-like"/>
    <property type="match status" value="1"/>
</dbReference>
<dbReference type="GO" id="GO:1990107">
    <property type="term" value="F:thiazole synthase activity"/>
    <property type="evidence" value="ECO:0007669"/>
    <property type="project" value="UniProtKB-EC"/>
</dbReference>
<proteinExistence type="predicted"/>
<dbReference type="Pfam" id="PF05690">
    <property type="entry name" value="ThiG"/>
    <property type="match status" value="1"/>
</dbReference>
<comment type="caution">
    <text evidence="9">The sequence shown here is derived from an EMBL/GenBank/DDBJ whole genome shotgun (WGS) entry which is preliminary data.</text>
</comment>
<dbReference type="UniPathway" id="UPA00060"/>
<evidence type="ECO:0000256" key="1">
    <source>
        <dbReference type="ARBA" id="ARBA00002834"/>
    </source>
</evidence>
<evidence type="ECO:0000256" key="4">
    <source>
        <dbReference type="ARBA" id="ARBA00022679"/>
    </source>
</evidence>
<dbReference type="PANTHER" id="PTHR34266">
    <property type="entry name" value="THIAZOLE SYNTHASE"/>
    <property type="match status" value="1"/>
</dbReference>
<dbReference type="InterPro" id="IPR033983">
    <property type="entry name" value="Thiazole_synthase_ThiG"/>
</dbReference>
<feature type="domain" description="Thiazole synthase ThiG" evidence="8">
    <location>
        <begin position="9"/>
        <end position="254"/>
    </location>
</feature>
<comment type="pathway">
    <text evidence="2">Cofactor biosynthesis; thiamine diphosphate biosynthesis.</text>
</comment>
<evidence type="ECO:0000256" key="2">
    <source>
        <dbReference type="ARBA" id="ARBA00004948"/>
    </source>
</evidence>
<evidence type="ECO:0000259" key="8">
    <source>
        <dbReference type="Pfam" id="PF05690"/>
    </source>
</evidence>
<dbReference type="Gene3D" id="3.20.20.70">
    <property type="entry name" value="Aldolase class I"/>
    <property type="match status" value="1"/>
</dbReference>
<dbReference type="EMBL" id="LCNT01000004">
    <property type="protein sequence ID" value="KKU61239.1"/>
    <property type="molecule type" value="Genomic_DNA"/>
</dbReference>
<organism evidence="9 10">
    <name type="scientific">Candidatus Beckwithbacteria bacterium GW2011_GWB1_47_15</name>
    <dbReference type="NCBI Taxonomy" id="1618371"/>
    <lineage>
        <taxon>Bacteria</taxon>
        <taxon>Candidatus Beckwithiibacteriota</taxon>
    </lineage>
</organism>
<dbReference type="PANTHER" id="PTHR34266:SF2">
    <property type="entry name" value="THIAZOLE SYNTHASE"/>
    <property type="match status" value="1"/>
</dbReference>
<evidence type="ECO:0000256" key="7">
    <source>
        <dbReference type="ARBA" id="ARBA00049897"/>
    </source>
</evidence>
<sequence length="257" mass="28906">MYRQDSWSIAGKRFNSRLLHCFGNATDKIDLKTAVGFINRTETDFLTVYTQGSLDDFKDAEELPMGYSGISYGDIKHWLKRKYTILVNTNHALSVEEAVKRGELGSRLLKSRWIKLEVLNKKLTRPMNKKTARAAKILLKKGYLVMPLMTANLKDALRFEKIGCSVVRVLLSDIGSEQGMKDEKLFRKICERVTIPVIAEGGIGGSEDAYKAMAVGASAVLVNKSLFSYQDPFLFVEALKSSIKGGRLTYLCNQQKY</sequence>
<gene>
    <name evidence="9" type="ORF">UX85_C0004G0161</name>
</gene>
<evidence type="ECO:0000313" key="10">
    <source>
        <dbReference type="Proteomes" id="UP000033860"/>
    </source>
</evidence>
<keyword evidence="4" id="KW-0808">Transferase</keyword>
<evidence type="ECO:0000313" key="9">
    <source>
        <dbReference type="EMBL" id="KKU61239.1"/>
    </source>
</evidence>
<dbReference type="InterPro" id="IPR013785">
    <property type="entry name" value="Aldolase_TIM"/>
</dbReference>
<reference evidence="9 10" key="1">
    <citation type="journal article" date="2015" name="Nature">
        <title>rRNA introns, odd ribosomes, and small enigmatic genomes across a large radiation of phyla.</title>
        <authorList>
            <person name="Brown C.T."/>
            <person name="Hug L.A."/>
            <person name="Thomas B.C."/>
            <person name="Sharon I."/>
            <person name="Castelle C.J."/>
            <person name="Singh A."/>
            <person name="Wilkins M.J."/>
            <person name="Williams K.H."/>
            <person name="Banfield J.F."/>
        </authorList>
    </citation>
    <scope>NUCLEOTIDE SEQUENCE [LARGE SCALE GENOMIC DNA]</scope>
</reference>
<keyword evidence="5" id="KW-0784">Thiamine biosynthesis</keyword>
<evidence type="ECO:0000256" key="6">
    <source>
        <dbReference type="ARBA" id="ARBA00023270"/>
    </source>
</evidence>
<comment type="catalytic activity">
    <reaction evidence="7">
        <text>[ThiS sulfur-carrier protein]-C-terminal-Gly-aminoethanethioate + 2-iminoacetate + 1-deoxy-D-xylulose 5-phosphate = [ThiS sulfur-carrier protein]-C-terminal Gly-Gly + 2-[(2R,5Z)-2-carboxy-4-methylthiazol-5(2H)-ylidene]ethyl phosphate + 2 H2O + H(+)</text>
        <dbReference type="Rhea" id="RHEA:26297"/>
        <dbReference type="Rhea" id="RHEA-COMP:12909"/>
        <dbReference type="Rhea" id="RHEA-COMP:19908"/>
        <dbReference type="ChEBI" id="CHEBI:15377"/>
        <dbReference type="ChEBI" id="CHEBI:15378"/>
        <dbReference type="ChEBI" id="CHEBI:57792"/>
        <dbReference type="ChEBI" id="CHEBI:62899"/>
        <dbReference type="ChEBI" id="CHEBI:77846"/>
        <dbReference type="ChEBI" id="CHEBI:90778"/>
        <dbReference type="ChEBI" id="CHEBI:232372"/>
        <dbReference type="EC" id="2.8.1.10"/>
    </reaction>
</comment>
<dbReference type="Proteomes" id="UP000033860">
    <property type="component" value="Unassembled WGS sequence"/>
</dbReference>
<dbReference type="GO" id="GO:0009229">
    <property type="term" value="P:thiamine diphosphate biosynthetic process"/>
    <property type="evidence" value="ECO:0007669"/>
    <property type="project" value="UniProtKB-UniPathway"/>
</dbReference>
<name>A0A0G1RVB6_9BACT</name>
<evidence type="ECO:0000256" key="3">
    <source>
        <dbReference type="ARBA" id="ARBA00011960"/>
    </source>
</evidence>
<accession>A0A0G1RVB6</accession>
<dbReference type="AlphaFoldDB" id="A0A0G1RVB6"/>
<dbReference type="InterPro" id="IPR008867">
    <property type="entry name" value="ThiG"/>
</dbReference>
<dbReference type="EC" id="2.8.1.10" evidence="3"/>
<evidence type="ECO:0000256" key="5">
    <source>
        <dbReference type="ARBA" id="ARBA00022977"/>
    </source>
</evidence>
<keyword evidence="6" id="KW-0704">Schiff base</keyword>
<protein>
    <recommendedName>
        <fullName evidence="3">thiazole synthase</fullName>
        <ecNumber evidence="3">2.8.1.10</ecNumber>
    </recommendedName>
</protein>
<comment type="function">
    <text evidence="1">Catalyzes the rearrangement of 1-deoxy-D-xylulose 5-phosphate (DXP) to produce the thiazole phosphate moiety of thiamine. Sulfur is provided by the thiocarboxylate moiety of the carrier protein ThiS. In vitro, sulfur can be provided by H(2)S.</text>
</comment>